<protein>
    <submittedName>
        <fullName evidence="3">YciI family protein</fullName>
    </submittedName>
</protein>
<evidence type="ECO:0000313" key="4">
    <source>
        <dbReference type="Proteomes" id="UP001279553"/>
    </source>
</evidence>
<dbReference type="InterPro" id="IPR051807">
    <property type="entry name" value="Sec-metab_biosynth-assoc"/>
</dbReference>
<evidence type="ECO:0000259" key="2">
    <source>
        <dbReference type="Pfam" id="PF03795"/>
    </source>
</evidence>
<accession>A0AAW9DW71</accession>
<dbReference type="InterPro" id="IPR011008">
    <property type="entry name" value="Dimeric_a/b-barrel"/>
</dbReference>
<dbReference type="AlphaFoldDB" id="A0AAW9DW71"/>
<dbReference type="PANTHER" id="PTHR33606:SF3">
    <property type="entry name" value="PROTEIN YCII"/>
    <property type="match status" value="1"/>
</dbReference>
<proteinExistence type="inferred from homology"/>
<comment type="caution">
    <text evidence="3">The sequence shown here is derived from an EMBL/GenBank/DDBJ whole genome shotgun (WGS) entry which is preliminary data.</text>
</comment>
<feature type="domain" description="YCII-related" evidence="2">
    <location>
        <begin position="1"/>
        <end position="86"/>
    </location>
</feature>
<keyword evidence="4" id="KW-1185">Reference proteome</keyword>
<comment type="similarity">
    <text evidence="1">Belongs to the YciI family.</text>
</comment>
<dbReference type="Pfam" id="PF03795">
    <property type="entry name" value="YCII"/>
    <property type="match status" value="1"/>
</dbReference>
<dbReference type="EMBL" id="JAWXYB010000018">
    <property type="protein sequence ID" value="MDX5932262.1"/>
    <property type="molecule type" value="Genomic_DNA"/>
</dbReference>
<name>A0AAW9DW71_ACIAO</name>
<sequence>MQFILIAHDRPASLTLRKQVRPDHLAYLTAIAASIVFGGPMLDEQGNPCGSMIVYEAADRAAAEALIAADPYTTAGLFGSTTLNPFRTVVRDGVVTA</sequence>
<organism evidence="3 4">
    <name type="scientific">Acidiphilium acidophilum</name>
    <name type="common">Thiobacillus acidophilus</name>
    <dbReference type="NCBI Taxonomy" id="76588"/>
    <lineage>
        <taxon>Bacteria</taxon>
        <taxon>Pseudomonadati</taxon>
        <taxon>Pseudomonadota</taxon>
        <taxon>Alphaproteobacteria</taxon>
        <taxon>Acetobacterales</taxon>
        <taxon>Acidocellaceae</taxon>
        <taxon>Acidiphilium</taxon>
    </lineage>
</organism>
<dbReference type="Proteomes" id="UP001279553">
    <property type="component" value="Unassembled WGS sequence"/>
</dbReference>
<dbReference type="PANTHER" id="PTHR33606">
    <property type="entry name" value="PROTEIN YCII"/>
    <property type="match status" value="1"/>
</dbReference>
<evidence type="ECO:0000313" key="3">
    <source>
        <dbReference type="EMBL" id="MDX5932262.1"/>
    </source>
</evidence>
<reference evidence="3 4" key="1">
    <citation type="submission" date="2023-11" db="EMBL/GenBank/DDBJ databases">
        <title>MicrobeMod: A computational toolkit for identifying prokaryotic methylation and restriction-modification with nanopore sequencing.</title>
        <authorList>
            <person name="Crits-Christoph A."/>
            <person name="Kang S.C."/>
            <person name="Lee H."/>
            <person name="Ostrov N."/>
        </authorList>
    </citation>
    <scope>NUCLEOTIDE SEQUENCE [LARGE SCALE GENOMIC DNA]</scope>
    <source>
        <strain evidence="3 4">DSMZ 700</strain>
    </source>
</reference>
<evidence type="ECO:0000256" key="1">
    <source>
        <dbReference type="ARBA" id="ARBA00007689"/>
    </source>
</evidence>
<dbReference type="InterPro" id="IPR005545">
    <property type="entry name" value="YCII"/>
</dbReference>
<dbReference type="SUPFAM" id="SSF54909">
    <property type="entry name" value="Dimeric alpha+beta barrel"/>
    <property type="match status" value="1"/>
</dbReference>
<dbReference type="RefSeq" id="WP_319615109.1">
    <property type="nucleotide sequence ID" value="NZ_JAWXYB010000018.1"/>
</dbReference>
<gene>
    <name evidence="3" type="ORF">SIL87_16010</name>
</gene>
<dbReference type="Gene3D" id="3.30.70.1060">
    <property type="entry name" value="Dimeric alpha+beta barrel"/>
    <property type="match status" value="1"/>
</dbReference>